<dbReference type="SUPFAM" id="SSF53335">
    <property type="entry name" value="S-adenosyl-L-methionine-dependent methyltransferases"/>
    <property type="match status" value="1"/>
</dbReference>
<dbReference type="STRING" id="5364.A0A5C3MWI4"/>
<organism evidence="3 4">
    <name type="scientific">Heliocybe sulcata</name>
    <dbReference type="NCBI Taxonomy" id="5364"/>
    <lineage>
        <taxon>Eukaryota</taxon>
        <taxon>Fungi</taxon>
        <taxon>Dikarya</taxon>
        <taxon>Basidiomycota</taxon>
        <taxon>Agaricomycotina</taxon>
        <taxon>Agaricomycetes</taxon>
        <taxon>Gloeophyllales</taxon>
        <taxon>Gloeophyllaceae</taxon>
        <taxon>Heliocybe</taxon>
    </lineage>
</organism>
<dbReference type="InterPro" id="IPR029063">
    <property type="entry name" value="SAM-dependent_MTases_sf"/>
</dbReference>
<dbReference type="AlphaFoldDB" id="A0A5C3MWI4"/>
<dbReference type="EMBL" id="ML213519">
    <property type="protein sequence ID" value="TFK48526.1"/>
    <property type="molecule type" value="Genomic_DNA"/>
</dbReference>
<dbReference type="PANTHER" id="PTHR43591">
    <property type="entry name" value="METHYLTRANSFERASE"/>
    <property type="match status" value="1"/>
</dbReference>
<proteinExistence type="predicted"/>
<dbReference type="Pfam" id="PF13649">
    <property type="entry name" value="Methyltransf_25"/>
    <property type="match status" value="1"/>
</dbReference>
<dbReference type="Gene3D" id="3.40.50.150">
    <property type="entry name" value="Vaccinia Virus protein VP39"/>
    <property type="match status" value="1"/>
</dbReference>
<evidence type="ECO:0000313" key="4">
    <source>
        <dbReference type="Proteomes" id="UP000305948"/>
    </source>
</evidence>
<dbReference type="Proteomes" id="UP000305948">
    <property type="component" value="Unassembled WGS sequence"/>
</dbReference>
<dbReference type="GO" id="GO:0032259">
    <property type="term" value="P:methylation"/>
    <property type="evidence" value="ECO:0007669"/>
    <property type="project" value="UniProtKB-KW"/>
</dbReference>
<dbReference type="GO" id="GO:0008168">
    <property type="term" value="F:methyltransferase activity"/>
    <property type="evidence" value="ECO:0007669"/>
    <property type="project" value="UniProtKB-KW"/>
</dbReference>
<protein>
    <submittedName>
        <fullName evidence="3">S-adenosyl-L-methionine-dependent methyltransferase</fullName>
    </submittedName>
</protein>
<dbReference type="InterPro" id="IPR041698">
    <property type="entry name" value="Methyltransf_25"/>
</dbReference>
<accession>A0A5C3MWI4</accession>
<feature type="region of interest" description="Disordered" evidence="1">
    <location>
        <begin position="1"/>
        <end position="26"/>
    </location>
</feature>
<keyword evidence="3" id="KW-0808">Transferase</keyword>
<evidence type="ECO:0000313" key="3">
    <source>
        <dbReference type="EMBL" id="TFK48526.1"/>
    </source>
</evidence>
<reference evidence="3 4" key="1">
    <citation type="journal article" date="2019" name="Nat. Ecol. Evol.">
        <title>Megaphylogeny resolves global patterns of mushroom evolution.</title>
        <authorList>
            <person name="Varga T."/>
            <person name="Krizsan K."/>
            <person name="Foldi C."/>
            <person name="Dima B."/>
            <person name="Sanchez-Garcia M."/>
            <person name="Sanchez-Ramirez S."/>
            <person name="Szollosi G.J."/>
            <person name="Szarkandi J.G."/>
            <person name="Papp V."/>
            <person name="Albert L."/>
            <person name="Andreopoulos W."/>
            <person name="Angelini C."/>
            <person name="Antonin V."/>
            <person name="Barry K.W."/>
            <person name="Bougher N.L."/>
            <person name="Buchanan P."/>
            <person name="Buyck B."/>
            <person name="Bense V."/>
            <person name="Catcheside P."/>
            <person name="Chovatia M."/>
            <person name="Cooper J."/>
            <person name="Damon W."/>
            <person name="Desjardin D."/>
            <person name="Finy P."/>
            <person name="Geml J."/>
            <person name="Haridas S."/>
            <person name="Hughes K."/>
            <person name="Justo A."/>
            <person name="Karasinski D."/>
            <person name="Kautmanova I."/>
            <person name="Kiss B."/>
            <person name="Kocsube S."/>
            <person name="Kotiranta H."/>
            <person name="LaButti K.M."/>
            <person name="Lechner B.E."/>
            <person name="Liimatainen K."/>
            <person name="Lipzen A."/>
            <person name="Lukacs Z."/>
            <person name="Mihaltcheva S."/>
            <person name="Morgado L.N."/>
            <person name="Niskanen T."/>
            <person name="Noordeloos M.E."/>
            <person name="Ohm R.A."/>
            <person name="Ortiz-Santana B."/>
            <person name="Ovrebo C."/>
            <person name="Racz N."/>
            <person name="Riley R."/>
            <person name="Savchenko A."/>
            <person name="Shiryaev A."/>
            <person name="Soop K."/>
            <person name="Spirin V."/>
            <person name="Szebenyi C."/>
            <person name="Tomsovsky M."/>
            <person name="Tulloss R.E."/>
            <person name="Uehling J."/>
            <person name="Grigoriev I.V."/>
            <person name="Vagvolgyi C."/>
            <person name="Papp T."/>
            <person name="Martin F.M."/>
            <person name="Miettinen O."/>
            <person name="Hibbett D.S."/>
            <person name="Nagy L.G."/>
        </authorList>
    </citation>
    <scope>NUCLEOTIDE SEQUENCE [LARGE SCALE GENOMIC DNA]</scope>
    <source>
        <strain evidence="3 4">OMC1185</strain>
    </source>
</reference>
<evidence type="ECO:0000256" key="1">
    <source>
        <dbReference type="SAM" id="MobiDB-lite"/>
    </source>
</evidence>
<feature type="compositionally biased region" description="Polar residues" evidence="1">
    <location>
        <begin position="1"/>
        <end position="17"/>
    </location>
</feature>
<gene>
    <name evidence="3" type="ORF">OE88DRAFT_1634907</name>
</gene>
<keyword evidence="4" id="KW-1185">Reference proteome</keyword>
<evidence type="ECO:0000259" key="2">
    <source>
        <dbReference type="Pfam" id="PF13649"/>
    </source>
</evidence>
<dbReference type="CDD" id="cd02440">
    <property type="entry name" value="AdoMet_MTases"/>
    <property type="match status" value="1"/>
</dbReference>
<name>A0A5C3MWI4_9AGAM</name>
<feature type="domain" description="Methyltransferase" evidence="2">
    <location>
        <begin position="84"/>
        <end position="175"/>
    </location>
</feature>
<dbReference type="OrthoDB" id="184880at2759"/>
<keyword evidence="3" id="KW-0489">Methyltransferase</keyword>
<sequence>MSVATQKQDHSAQSSFHARSGPIQHRERNYQQYPGSSYILPSDEEEQARYVYQRSLELQHRVLVRALGDRLVVAPVNLKSSDHVLDCGTGSGIWALNLAKEMPDVRIQGIDIEPRLFPSDKPDNTQFAVATATSLPKDWENEFSLVNQRLLIAALKSSEWPVVLGEIHRCLAPGGWVQLLEAKRWGADGPHSVRHRQLLEQLFSSRQLLIDCSVQLPKMLGEASYEDVHVEEYKLPAGKWAGQEGIDVRNNFINVFRGMKTPILKAGGLGYVSSEEEYDQWMDDMAKEWDDREGTTVDVCVCYARKASAVTDA</sequence>